<evidence type="ECO:0000313" key="2">
    <source>
        <dbReference type="EMBL" id="KUK85750.1"/>
    </source>
</evidence>
<evidence type="ECO:0000259" key="1">
    <source>
        <dbReference type="Pfam" id="PF26226"/>
    </source>
</evidence>
<dbReference type="Pfam" id="PF26226">
    <property type="entry name" value="DUF8052"/>
    <property type="match status" value="1"/>
</dbReference>
<organism evidence="2 3">
    <name type="scientific">candidate division TA06 bacterium 34_109</name>
    <dbReference type="NCBI Taxonomy" id="1635277"/>
    <lineage>
        <taxon>Bacteria</taxon>
        <taxon>Bacteria division TA06</taxon>
    </lineage>
</organism>
<dbReference type="InterPro" id="IPR058365">
    <property type="entry name" value="DUF8052"/>
</dbReference>
<feature type="domain" description="DUF8052" evidence="1">
    <location>
        <begin position="7"/>
        <end position="166"/>
    </location>
</feature>
<dbReference type="Proteomes" id="UP000053467">
    <property type="component" value="Unassembled WGS sequence"/>
</dbReference>
<sequence>MQTSLTEYLDELVKRYQLHYDVETNKFIAGQQVDIYAISIIEHYRNVLTKKIQIDRYQEREIILVKGFENFIEEREINDFSQFLINVTQELVTPSFEVMSHTVNGIMVSKEGFAPEVITTAQKFKYGKTFFLGIKGWCDIRLLLIDVKNSCVFCNAKGREVAPIYTFKKEMEVIKNNQ</sequence>
<evidence type="ECO:0000313" key="3">
    <source>
        <dbReference type="Proteomes" id="UP000053467"/>
    </source>
</evidence>
<proteinExistence type="predicted"/>
<protein>
    <recommendedName>
        <fullName evidence="1">DUF8052 domain-containing protein</fullName>
    </recommendedName>
</protein>
<reference evidence="3" key="1">
    <citation type="journal article" date="2015" name="MBio">
        <title>Genome-Resolved Metagenomic Analysis Reveals Roles for Candidate Phyla and Other Microbial Community Members in Biogeochemical Transformations in Oil Reservoirs.</title>
        <authorList>
            <person name="Hu P."/>
            <person name="Tom L."/>
            <person name="Singh A."/>
            <person name="Thomas B.C."/>
            <person name="Baker B.J."/>
            <person name="Piceno Y.M."/>
            <person name="Andersen G.L."/>
            <person name="Banfield J.F."/>
        </authorList>
    </citation>
    <scope>NUCLEOTIDE SEQUENCE [LARGE SCALE GENOMIC DNA]</scope>
</reference>
<gene>
    <name evidence="2" type="ORF">XE03_1904</name>
</gene>
<accession>A0A124FZX7</accession>
<dbReference type="EMBL" id="LGGX01000044">
    <property type="protein sequence ID" value="KUK85750.1"/>
    <property type="molecule type" value="Genomic_DNA"/>
</dbReference>
<comment type="caution">
    <text evidence="2">The sequence shown here is derived from an EMBL/GenBank/DDBJ whole genome shotgun (WGS) entry which is preliminary data.</text>
</comment>
<name>A0A124FZX7_UNCT6</name>
<dbReference type="AlphaFoldDB" id="A0A124FZX7"/>